<comment type="caution">
    <text evidence="6">Lacks conserved residue(s) required for the propagation of feature annotation.</text>
</comment>
<dbReference type="InterPro" id="IPR008271">
    <property type="entry name" value="Ser/Thr_kinase_AS"/>
</dbReference>
<evidence type="ECO:0000259" key="8">
    <source>
        <dbReference type="PROSITE" id="PS50011"/>
    </source>
</evidence>
<dbReference type="Gene3D" id="1.10.510.10">
    <property type="entry name" value="Transferase(Phosphotransferase) domain 1"/>
    <property type="match status" value="1"/>
</dbReference>
<dbReference type="SUPFAM" id="SSF52172">
    <property type="entry name" value="CheY-like"/>
    <property type="match status" value="1"/>
</dbReference>
<name>A0A5C6CQF3_9BACT</name>
<evidence type="ECO:0000313" key="10">
    <source>
        <dbReference type="EMBL" id="TWU25847.1"/>
    </source>
</evidence>
<dbReference type="FunFam" id="3.30.200.20:FF:000042">
    <property type="entry name" value="Aurora kinase A"/>
    <property type="match status" value="1"/>
</dbReference>
<dbReference type="Gene3D" id="3.40.50.2300">
    <property type="match status" value="1"/>
</dbReference>
<dbReference type="GO" id="GO:0000160">
    <property type="term" value="P:phosphorelay signal transduction system"/>
    <property type="evidence" value="ECO:0007669"/>
    <property type="project" value="InterPro"/>
</dbReference>
<dbReference type="PANTHER" id="PTHR24345:SF91">
    <property type="entry name" value="SERINE_THREONINE-PROTEIN KINASE PLK4"/>
    <property type="match status" value="1"/>
</dbReference>
<dbReference type="InterPro" id="IPR011006">
    <property type="entry name" value="CheY-like_superfamily"/>
</dbReference>
<evidence type="ECO:0000256" key="6">
    <source>
        <dbReference type="PROSITE-ProRule" id="PRU00169"/>
    </source>
</evidence>
<dbReference type="EMBL" id="SJPS01000004">
    <property type="protein sequence ID" value="TWU25847.1"/>
    <property type="molecule type" value="Genomic_DNA"/>
</dbReference>
<reference evidence="10 11" key="1">
    <citation type="submission" date="2019-02" db="EMBL/GenBank/DDBJ databases">
        <title>Deep-cultivation of Planctomycetes and their phenomic and genomic characterization uncovers novel biology.</title>
        <authorList>
            <person name="Wiegand S."/>
            <person name="Jogler M."/>
            <person name="Boedeker C."/>
            <person name="Pinto D."/>
            <person name="Vollmers J."/>
            <person name="Rivas-Marin E."/>
            <person name="Kohn T."/>
            <person name="Peeters S.H."/>
            <person name="Heuer A."/>
            <person name="Rast P."/>
            <person name="Oberbeckmann S."/>
            <person name="Bunk B."/>
            <person name="Jeske O."/>
            <person name="Meyerdierks A."/>
            <person name="Storesund J.E."/>
            <person name="Kallscheuer N."/>
            <person name="Luecker S."/>
            <person name="Lage O.M."/>
            <person name="Pohl T."/>
            <person name="Merkel B.J."/>
            <person name="Hornburger P."/>
            <person name="Mueller R.-W."/>
            <person name="Bruemmer F."/>
            <person name="Labrenz M."/>
            <person name="Spormann A.M."/>
            <person name="Op Den Camp H."/>
            <person name="Overmann J."/>
            <person name="Amann R."/>
            <person name="Jetten M.S.M."/>
            <person name="Mascher T."/>
            <person name="Medema M.H."/>
            <person name="Devos D.P."/>
            <person name="Kaster A.-K."/>
            <person name="Ovreas L."/>
            <person name="Rohde M."/>
            <person name="Galperin M.Y."/>
            <person name="Jogler C."/>
        </authorList>
    </citation>
    <scope>NUCLEOTIDE SEQUENCE [LARGE SCALE GENOMIC DNA]</scope>
    <source>
        <strain evidence="10 11">Pla144</strain>
    </source>
</reference>
<keyword evidence="4 10" id="KW-0418">Kinase</keyword>
<dbReference type="AlphaFoldDB" id="A0A5C6CQF3"/>
<dbReference type="SUPFAM" id="SSF56112">
    <property type="entry name" value="Protein kinase-like (PK-like)"/>
    <property type="match status" value="1"/>
</dbReference>
<dbReference type="GO" id="GO:0004674">
    <property type="term" value="F:protein serine/threonine kinase activity"/>
    <property type="evidence" value="ECO:0007669"/>
    <property type="project" value="UniProtKB-KW"/>
</dbReference>
<sequence length="486" mass="55186">MVTDQTAEKLAQRALDVNIVTQEELRGVWNVLGTQDLDYEQFKQLLVRQGLLTNFQLERLEQGYRTGFVYGDYKVLYLVGAGTFARVYRAAHRVTNELFALKVLRKSKSEIPAESDLFRREGELGMQLKHPNIVAIHEVFSKGKIHYIVMDFVEGHNLRDFFRVRGKFEPLEAARIVEGLVSGLSYAFQRGITHRDLKMSNVIVSSDGVAKLVDFGLAGLGGDEGGEAVNPRTIDYAGLERATNVRKDDLRSDIFFAGCIFYQLMCGQSPMSENRDRTKRLDKSRFLHIRPISEIDPNLPLALVRVVNKAMELIPERRYQTPGEMLADLKLASKRVRENRDLPVAELDIGPQEGHDANGQPRKVMIVESDTKMQNVFRELFKKQGYRVLVTSDPDRLFQRFYEDSNFADVVLLSSGHIGRSAVEAFNRFSEESSTKNTPVVLLLGDKQKSLQKQAKPDERRVVVQMPVKSKELRQAILQLLPTVSL</sequence>
<dbReference type="InterPro" id="IPR017441">
    <property type="entry name" value="Protein_kinase_ATP_BS"/>
</dbReference>
<dbReference type="PROSITE" id="PS50110">
    <property type="entry name" value="RESPONSE_REGULATORY"/>
    <property type="match status" value="1"/>
</dbReference>
<dbReference type="PANTHER" id="PTHR24345">
    <property type="entry name" value="SERINE/THREONINE-PROTEIN KINASE PLK"/>
    <property type="match status" value="1"/>
</dbReference>
<evidence type="ECO:0000256" key="5">
    <source>
        <dbReference type="ARBA" id="ARBA00022840"/>
    </source>
</evidence>
<accession>A0A5C6CQF3</accession>
<keyword evidence="2 10" id="KW-0808">Transferase</keyword>
<organism evidence="10 11">
    <name type="scientific">Bythopirellula polymerisocia</name>
    <dbReference type="NCBI Taxonomy" id="2528003"/>
    <lineage>
        <taxon>Bacteria</taxon>
        <taxon>Pseudomonadati</taxon>
        <taxon>Planctomycetota</taxon>
        <taxon>Planctomycetia</taxon>
        <taxon>Pirellulales</taxon>
        <taxon>Lacipirellulaceae</taxon>
        <taxon>Bythopirellula</taxon>
    </lineage>
</organism>
<keyword evidence="5 7" id="KW-0067">ATP-binding</keyword>
<dbReference type="CDD" id="cd14014">
    <property type="entry name" value="STKc_PknB_like"/>
    <property type="match status" value="1"/>
</dbReference>
<protein>
    <submittedName>
        <fullName evidence="10">Serine/threonine-protein kinase PrkC</fullName>
        <ecNumber evidence="10">2.7.11.1</ecNumber>
    </submittedName>
</protein>
<proteinExistence type="predicted"/>
<dbReference type="GO" id="GO:0005524">
    <property type="term" value="F:ATP binding"/>
    <property type="evidence" value="ECO:0007669"/>
    <property type="project" value="UniProtKB-UniRule"/>
</dbReference>
<gene>
    <name evidence="10" type="primary">prkC_7</name>
    <name evidence="10" type="ORF">Pla144_30590</name>
</gene>
<dbReference type="PROSITE" id="PS00107">
    <property type="entry name" value="PROTEIN_KINASE_ATP"/>
    <property type="match status" value="1"/>
</dbReference>
<dbReference type="EC" id="2.7.11.1" evidence="10"/>
<keyword evidence="11" id="KW-1185">Reference proteome</keyword>
<evidence type="ECO:0000256" key="3">
    <source>
        <dbReference type="ARBA" id="ARBA00022741"/>
    </source>
</evidence>
<dbReference type="RefSeq" id="WP_146451417.1">
    <property type="nucleotide sequence ID" value="NZ_SJPS01000004.1"/>
</dbReference>
<comment type="caution">
    <text evidence="10">The sequence shown here is derived from an EMBL/GenBank/DDBJ whole genome shotgun (WGS) entry which is preliminary data.</text>
</comment>
<dbReference type="InterPro" id="IPR011009">
    <property type="entry name" value="Kinase-like_dom_sf"/>
</dbReference>
<dbReference type="PROSITE" id="PS50011">
    <property type="entry name" value="PROTEIN_KINASE_DOM"/>
    <property type="match status" value="1"/>
</dbReference>
<dbReference type="OrthoDB" id="7806016at2"/>
<dbReference type="InterPro" id="IPR000719">
    <property type="entry name" value="Prot_kinase_dom"/>
</dbReference>
<evidence type="ECO:0000313" key="11">
    <source>
        <dbReference type="Proteomes" id="UP000318437"/>
    </source>
</evidence>
<dbReference type="SMART" id="SM00220">
    <property type="entry name" value="S_TKc"/>
    <property type="match status" value="1"/>
</dbReference>
<keyword evidence="3 7" id="KW-0547">Nucleotide-binding</keyword>
<keyword evidence="1" id="KW-0723">Serine/threonine-protein kinase</keyword>
<evidence type="ECO:0000256" key="1">
    <source>
        <dbReference type="ARBA" id="ARBA00022527"/>
    </source>
</evidence>
<evidence type="ECO:0000256" key="7">
    <source>
        <dbReference type="PROSITE-ProRule" id="PRU10141"/>
    </source>
</evidence>
<dbReference type="Pfam" id="PF00069">
    <property type="entry name" value="Pkinase"/>
    <property type="match status" value="1"/>
</dbReference>
<evidence type="ECO:0000256" key="4">
    <source>
        <dbReference type="ARBA" id="ARBA00022777"/>
    </source>
</evidence>
<evidence type="ECO:0000259" key="9">
    <source>
        <dbReference type="PROSITE" id="PS50110"/>
    </source>
</evidence>
<feature type="domain" description="Protein kinase" evidence="8">
    <location>
        <begin position="73"/>
        <end position="331"/>
    </location>
</feature>
<feature type="domain" description="Response regulatory" evidence="9">
    <location>
        <begin position="363"/>
        <end position="481"/>
    </location>
</feature>
<dbReference type="PROSITE" id="PS00108">
    <property type="entry name" value="PROTEIN_KINASE_ST"/>
    <property type="match status" value="1"/>
</dbReference>
<evidence type="ECO:0000256" key="2">
    <source>
        <dbReference type="ARBA" id="ARBA00022679"/>
    </source>
</evidence>
<dbReference type="Proteomes" id="UP000318437">
    <property type="component" value="Unassembled WGS sequence"/>
</dbReference>
<dbReference type="InterPro" id="IPR001789">
    <property type="entry name" value="Sig_transdc_resp-reg_receiver"/>
</dbReference>
<feature type="binding site" evidence="7">
    <location>
        <position position="102"/>
    </location>
    <ligand>
        <name>ATP</name>
        <dbReference type="ChEBI" id="CHEBI:30616"/>
    </ligand>
</feature>